<dbReference type="Proteomes" id="UP000280197">
    <property type="component" value="Chromosome"/>
</dbReference>
<evidence type="ECO:0000313" key="2">
    <source>
        <dbReference type="EMBL" id="AZP14991.1"/>
    </source>
</evidence>
<gene>
    <name evidence="2" type="ORF">EJC51_01820</name>
</gene>
<protein>
    <submittedName>
        <fullName evidence="2">Uncharacterized protein</fullName>
    </submittedName>
</protein>
<keyword evidence="1" id="KW-0812">Transmembrane</keyword>
<keyword evidence="1" id="KW-1133">Transmembrane helix</keyword>
<evidence type="ECO:0000256" key="1">
    <source>
        <dbReference type="SAM" id="Phobius"/>
    </source>
</evidence>
<organism evidence="2 3">
    <name type="scientific">Streptomyces aquilus</name>
    <dbReference type="NCBI Taxonomy" id="2548456"/>
    <lineage>
        <taxon>Bacteria</taxon>
        <taxon>Bacillati</taxon>
        <taxon>Actinomycetota</taxon>
        <taxon>Actinomycetes</taxon>
        <taxon>Kitasatosporales</taxon>
        <taxon>Streptomycetaceae</taxon>
        <taxon>Streptomyces</taxon>
    </lineage>
</organism>
<dbReference type="EMBL" id="CP034463">
    <property type="protein sequence ID" value="AZP14991.1"/>
    <property type="molecule type" value="Genomic_DNA"/>
</dbReference>
<keyword evidence="1" id="KW-0472">Membrane</keyword>
<dbReference type="KEGG" id="saqu:EJC51_01820"/>
<accession>A0A3Q9BXW1</accession>
<keyword evidence="3" id="KW-1185">Reference proteome</keyword>
<name>A0A3Q9BXW1_9ACTN</name>
<dbReference type="AlphaFoldDB" id="A0A3Q9BXW1"/>
<dbReference type="RefSeq" id="WP_126269377.1">
    <property type="nucleotide sequence ID" value="NZ_CP034463.1"/>
</dbReference>
<evidence type="ECO:0000313" key="3">
    <source>
        <dbReference type="Proteomes" id="UP000280197"/>
    </source>
</evidence>
<feature type="transmembrane region" description="Helical" evidence="1">
    <location>
        <begin position="31"/>
        <end position="51"/>
    </location>
</feature>
<proteinExistence type="predicted"/>
<sequence length="65" mass="6933">MLAFVAAALFVIAFIIRVTETSTEMIFSPTSLMLAGLAFLALHSAGVGSGWSARRSSTRRSGSRR</sequence>
<reference evidence="2 3" key="1">
    <citation type="submission" date="2018-12" db="EMBL/GenBank/DDBJ databases">
        <authorList>
            <person name="Li K."/>
        </authorList>
    </citation>
    <scope>NUCLEOTIDE SEQUENCE [LARGE SCALE GENOMIC DNA]</scope>
    <source>
        <strain evidence="3">CR22</strain>
    </source>
</reference>